<organism evidence="7 8">
    <name type="scientific">Actinomadura chokoriensis</name>
    <dbReference type="NCBI Taxonomy" id="454156"/>
    <lineage>
        <taxon>Bacteria</taxon>
        <taxon>Bacillati</taxon>
        <taxon>Actinomycetota</taxon>
        <taxon>Actinomycetes</taxon>
        <taxon>Streptosporangiales</taxon>
        <taxon>Thermomonosporaceae</taxon>
        <taxon>Actinomadura</taxon>
    </lineage>
</organism>
<comment type="similarity">
    <text evidence="1">Belongs to the heat shock protein 70 family.</text>
</comment>
<comment type="caution">
    <text evidence="7">The sequence shown here is derived from an EMBL/GenBank/DDBJ whole genome shotgun (WGS) entry which is preliminary data.</text>
</comment>
<dbReference type="SUPFAM" id="SSF53067">
    <property type="entry name" value="Actin-like ATPase domain"/>
    <property type="match status" value="2"/>
</dbReference>
<accession>A0ABV4R6A3</accession>
<dbReference type="PROSITE" id="PS01036">
    <property type="entry name" value="HSP70_3"/>
    <property type="match status" value="1"/>
</dbReference>
<protein>
    <submittedName>
        <fullName evidence="7">Hsp70 family protein</fullName>
    </submittedName>
</protein>
<keyword evidence="3" id="KW-0067">ATP-binding</keyword>
<keyword evidence="8" id="KW-1185">Reference proteome</keyword>
<evidence type="ECO:0000256" key="6">
    <source>
        <dbReference type="SAM" id="Coils"/>
    </source>
</evidence>
<sequence length="841" mass="91848">MSLIVGIDLGTTNSCIAVPVEADIPGKDRLIADRRLRPFGDALIVTTPDRAPAVPSVVWIGPDGAALVGLRAKHKARNDTHPPARFFKRAMGTDEIVQAGHAELTPVEASAHVLRHLKRMAEETLGVPVERAVITVPAFFETPAKNDTATAGELAGLEVTETLIEPVAAALAYTGPDWPDEPRTFCVYDLGGGTFDTALVTLDPDVGFDCRAFGGDRYLGGYDFDREIVGWLVGRLPGHSLDFDAENPGHRRVLAQLTAVAEEAKHDLSRFAETEIVDEHAVDLAGEPMSINVPISRDEFEALIEPALYATLAHCDRALDKAGMTADQLDDIVMVGGSSRIPAVTRLLAEHLGREPQLLNPDLCVAVGAARKAATAAVRSGNLELDKPDLTPPSTDVSGRVLPGGELGSAGGVTVLLSSDDGMTELEETTDAAGRFLFADVPVDEDSENAFSVRIRASGRDIATCRLVMDRRPGPETDVAGDVLSHDFFIELINGPHRVVPSETRVPYRTGGVTFETARRGTFLSVRIIEDLLPIGDVMVTDLPPDLPEGTPVEITLEFQPDWTIRAEARIPSVNAHATAVIELPRRKTPAWSDLERRIQELRRSWDEKRGTAVPADAVRLGPMLDRHLDEIEALLVERQDRAKTHHKTLEAETLLGRVRGTADTDVTLGPTMEEFRETVEELERAISDLAERDTAAANRHRLEVPKLLDAGTVAYQTGNRLDWHRANEAVIEQLRAVYVKLPMPQISPDELRGLLLQEIERMQRTVTGHLAKVHGPVHVQGNAFIPRLDELLRDAIADGPDDTAHLGRIYRRFRGLKAQIDAWIARIHGDGDTGIKRRDV</sequence>
<dbReference type="Pfam" id="PF00012">
    <property type="entry name" value="HSP70"/>
    <property type="match status" value="1"/>
</dbReference>
<evidence type="ECO:0000256" key="2">
    <source>
        <dbReference type="ARBA" id="ARBA00022741"/>
    </source>
</evidence>
<feature type="coiled-coil region" evidence="6">
    <location>
        <begin position="673"/>
        <end position="700"/>
    </location>
</feature>
<evidence type="ECO:0000313" key="7">
    <source>
        <dbReference type="EMBL" id="MFA1556932.1"/>
    </source>
</evidence>
<evidence type="ECO:0000256" key="1">
    <source>
        <dbReference type="ARBA" id="ARBA00007381"/>
    </source>
</evidence>
<name>A0ABV4R6A3_9ACTN</name>
<dbReference type="EMBL" id="JAXCEH010000018">
    <property type="protein sequence ID" value="MFA1556932.1"/>
    <property type="molecule type" value="Genomic_DNA"/>
</dbReference>
<dbReference type="CDD" id="cd24029">
    <property type="entry name" value="ASKHA_NBD_HSP70_DnaK_HscA_HscC"/>
    <property type="match status" value="1"/>
</dbReference>
<dbReference type="Gene3D" id="3.90.640.10">
    <property type="entry name" value="Actin, Chain A, domain 4"/>
    <property type="match status" value="1"/>
</dbReference>
<keyword evidence="5" id="KW-0143">Chaperone</keyword>
<keyword evidence="4" id="KW-0346">Stress response</keyword>
<dbReference type="InterPro" id="IPR043129">
    <property type="entry name" value="ATPase_NBD"/>
</dbReference>
<evidence type="ECO:0000256" key="3">
    <source>
        <dbReference type="ARBA" id="ARBA00022840"/>
    </source>
</evidence>
<evidence type="ECO:0000256" key="5">
    <source>
        <dbReference type="ARBA" id="ARBA00023186"/>
    </source>
</evidence>
<dbReference type="Proteomes" id="UP001569904">
    <property type="component" value="Unassembled WGS sequence"/>
</dbReference>
<reference evidence="7 8" key="1">
    <citation type="submission" date="2023-11" db="EMBL/GenBank/DDBJ databases">
        <title>Actinomadura monticuli sp. nov., isolated from volcanic ash.</title>
        <authorList>
            <person name="Lee S.D."/>
            <person name="Yang H."/>
            <person name="Kim I.S."/>
        </authorList>
    </citation>
    <scope>NUCLEOTIDE SEQUENCE [LARGE SCALE GENOMIC DNA]</scope>
    <source>
        <strain evidence="7 8">DSM 45346</strain>
    </source>
</reference>
<dbReference type="RefSeq" id="WP_371943683.1">
    <property type="nucleotide sequence ID" value="NZ_JAXCEH010000018.1"/>
</dbReference>
<dbReference type="PROSITE" id="PS00297">
    <property type="entry name" value="HSP70_1"/>
    <property type="match status" value="1"/>
</dbReference>
<dbReference type="InterPro" id="IPR018181">
    <property type="entry name" value="Heat_shock_70_CS"/>
</dbReference>
<dbReference type="InterPro" id="IPR013126">
    <property type="entry name" value="Hsp_70_fam"/>
</dbReference>
<keyword evidence="2" id="KW-0547">Nucleotide-binding</keyword>
<dbReference type="PANTHER" id="PTHR19375">
    <property type="entry name" value="HEAT SHOCK PROTEIN 70KDA"/>
    <property type="match status" value="1"/>
</dbReference>
<evidence type="ECO:0000256" key="4">
    <source>
        <dbReference type="ARBA" id="ARBA00023016"/>
    </source>
</evidence>
<gene>
    <name evidence="7" type="ORF">SM436_24890</name>
</gene>
<proteinExistence type="inferred from homology"/>
<evidence type="ECO:0000313" key="8">
    <source>
        <dbReference type="Proteomes" id="UP001569904"/>
    </source>
</evidence>
<keyword evidence="6" id="KW-0175">Coiled coil</keyword>
<dbReference type="PRINTS" id="PR00301">
    <property type="entry name" value="HEATSHOCK70"/>
</dbReference>
<dbReference type="Gene3D" id="3.30.420.40">
    <property type="match status" value="2"/>
</dbReference>